<dbReference type="EMBL" id="CAJGYO010000013">
    <property type="protein sequence ID" value="CAD6266473.1"/>
    <property type="molecule type" value="Genomic_DNA"/>
</dbReference>
<dbReference type="Proteomes" id="UP000604825">
    <property type="component" value="Unassembled WGS sequence"/>
</dbReference>
<reference evidence="1" key="1">
    <citation type="submission" date="2020-10" db="EMBL/GenBank/DDBJ databases">
        <authorList>
            <person name="Han B."/>
            <person name="Lu T."/>
            <person name="Zhao Q."/>
            <person name="Huang X."/>
            <person name="Zhao Y."/>
        </authorList>
    </citation>
    <scope>NUCLEOTIDE SEQUENCE</scope>
</reference>
<protein>
    <submittedName>
        <fullName evidence="1">Uncharacterized protein</fullName>
    </submittedName>
</protein>
<evidence type="ECO:0000313" key="1">
    <source>
        <dbReference type="EMBL" id="CAD6266473.1"/>
    </source>
</evidence>
<evidence type="ECO:0000313" key="2">
    <source>
        <dbReference type="Proteomes" id="UP000604825"/>
    </source>
</evidence>
<accession>A0A811R8V9</accession>
<proteinExistence type="predicted"/>
<sequence>MPIQWRKSFDSAVLLVSWRLGKERKARVFDNSVHSVMQVLSLTIEEANDWITAGFTAISTFLVAGSS</sequence>
<gene>
    <name evidence="1" type="ORF">NCGR_LOCUS49778</name>
</gene>
<keyword evidence="2" id="KW-1185">Reference proteome</keyword>
<comment type="caution">
    <text evidence="1">The sequence shown here is derived from an EMBL/GenBank/DDBJ whole genome shotgun (WGS) entry which is preliminary data.</text>
</comment>
<dbReference type="OrthoDB" id="686619at2759"/>
<dbReference type="AlphaFoldDB" id="A0A811R8V9"/>
<name>A0A811R8V9_9POAL</name>
<organism evidence="1 2">
    <name type="scientific">Miscanthus lutarioriparius</name>
    <dbReference type="NCBI Taxonomy" id="422564"/>
    <lineage>
        <taxon>Eukaryota</taxon>
        <taxon>Viridiplantae</taxon>
        <taxon>Streptophyta</taxon>
        <taxon>Embryophyta</taxon>
        <taxon>Tracheophyta</taxon>
        <taxon>Spermatophyta</taxon>
        <taxon>Magnoliopsida</taxon>
        <taxon>Liliopsida</taxon>
        <taxon>Poales</taxon>
        <taxon>Poaceae</taxon>
        <taxon>PACMAD clade</taxon>
        <taxon>Panicoideae</taxon>
        <taxon>Andropogonodae</taxon>
        <taxon>Andropogoneae</taxon>
        <taxon>Saccharinae</taxon>
        <taxon>Miscanthus</taxon>
    </lineage>
</organism>